<reference evidence="2" key="1">
    <citation type="submission" date="2016-11" db="EMBL/GenBank/DDBJ databases">
        <authorList>
            <person name="Jaros S."/>
            <person name="Januszkiewicz K."/>
            <person name="Wedrychowicz H."/>
        </authorList>
    </citation>
    <scope>NUCLEOTIDE SEQUENCE [LARGE SCALE GENOMIC DNA]</scope>
    <source>
        <strain evidence="2">DSM 7057</strain>
    </source>
</reference>
<gene>
    <name evidence="1" type="ORF">SAMN02910291_01277</name>
</gene>
<dbReference type="EMBL" id="FPIW01000017">
    <property type="protein sequence ID" value="SFW42993.1"/>
    <property type="molecule type" value="Genomic_DNA"/>
</dbReference>
<protein>
    <submittedName>
        <fullName evidence="1">Uncharacterized protein</fullName>
    </submittedName>
</protein>
<accession>A0AA94L222</accession>
<dbReference type="RefSeq" id="WP_072311726.1">
    <property type="nucleotide sequence ID" value="NZ_FPIW01000017.1"/>
</dbReference>
<proteinExistence type="predicted"/>
<evidence type="ECO:0000313" key="2">
    <source>
        <dbReference type="Proteomes" id="UP000182680"/>
    </source>
</evidence>
<name>A0AA94L222_DESDE</name>
<dbReference type="Proteomes" id="UP000182680">
    <property type="component" value="Unassembled WGS sequence"/>
</dbReference>
<sequence length="83" mass="9201">MDAHKDHKKDDPLIEAAIASLEASMPAVIARREIPKYVGGTLSVGTLANLGKNGPPYFLVNKHATYEKKSFLEWYRSLIKNSS</sequence>
<organism evidence="1 2">
    <name type="scientific">Desulfovibrio desulfuricans</name>
    <dbReference type="NCBI Taxonomy" id="876"/>
    <lineage>
        <taxon>Bacteria</taxon>
        <taxon>Pseudomonadati</taxon>
        <taxon>Thermodesulfobacteriota</taxon>
        <taxon>Desulfovibrionia</taxon>
        <taxon>Desulfovibrionales</taxon>
        <taxon>Desulfovibrionaceae</taxon>
        <taxon>Desulfovibrio</taxon>
    </lineage>
</organism>
<evidence type="ECO:0000313" key="1">
    <source>
        <dbReference type="EMBL" id="SFW42993.1"/>
    </source>
</evidence>
<dbReference type="AlphaFoldDB" id="A0AA94L222"/>
<comment type="caution">
    <text evidence="1">The sequence shown here is derived from an EMBL/GenBank/DDBJ whole genome shotgun (WGS) entry which is preliminary data.</text>
</comment>